<feature type="compositionally biased region" description="Basic and acidic residues" evidence="3">
    <location>
        <begin position="184"/>
        <end position="194"/>
    </location>
</feature>
<dbReference type="GO" id="GO:0004467">
    <property type="term" value="F:long-chain fatty acid-CoA ligase activity"/>
    <property type="evidence" value="ECO:0007669"/>
    <property type="project" value="UniProtKB-EC"/>
</dbReference>
<dbReference type="AlphaFoldDB" id="S5TV19"/>
<dbReference type="EC" id="6.2.1.3" evidence="5"/>
<feature type="compositionally biased region" description="Low complexity" evidence="3">
    <location>
        <begin position="255"/>
        <end position="278"/>
    </location>
</feature>
<dbReference type="InterPro" id="IPR045851">
    <property type="entry name" value="AMP-bd_C_sf"/>
</dbReference>
<name>S5TV19_9BACT</name>
<dbReference type="Pfam" id="PF13193">
    <property type="entry name" value="AMP-binding_C"/>
    <property type="match status" value="1"/>
</dbReference>
<dbReference type="GO" id="GO:0043041">
    <property type="term" value="P:amino acid activation for nonribosomal peptide biosynthetic process"/>
    <property type="evidence" value="ECO:0007669"/>
    <property type="project" value="TreeGrafter"/>
</dbReference>
<protein>
    <submittedName>
        <fullName evidence="5">Long-chain-fatty-acid--CoA ligase</fullName>
        <ecNumber evidence="5">6.2.1.3</ecNumber>
    </submittedName>
</protein>
<sequence length="278" mass="29457">MRGRRAYVLDAFLQPVAPNVTGELYLAGVGLAHGYPGATPATAERFVADPFASGQRMYRTGDLARWTDQGELLFGGRADDQVKIRGYRVEPAEVEAALTGIAAVAQAVVVAREDRPGDKRLVAYVTAAGQPGPDPAAVREHLAVRLPEFMVPASVMVLDELPLTVNGKVDRAALPAPELGGKPAGREPRTEAERVCATCSPRSSEWTGPAPTTASSSWAGTRSCRCSWPPARVTAVWSSGPGTSSSGRHRRASRRSPSPGAGRPPARRTASARSRGRR</sequence>
<keyword evidence="5" id="KW-0436">Ligase</keyword>
<evidence type="ECO:0000256" key="1">
    <source>
        <dbReference type="ARBA" id="ARBA00022450"/>
    </source>
</evidence>
<dbReference type="FunFam" id="3.30.300.30:FF:000010">
    <property type="entry name" value="Enterobactin synthetase component F"/>
    <property type="match status" value="1"/>
</dbReference>
<dbReference type="Gene3D" id="3.30.300.30">
    <property type="match status" value="1"/>
</dbReference>
<feature type="compositionally biased region" description="Polar residues" evidence="3">
    <location>
        <begin position="200"/>
        <end position="220"/>
    </location>
</feature>
<evidence type="ECO:0000313" key="5">
    <source>
        <dbReference type="EMBL" id="AGS49831.1"/>
    </source>
</evidence>
<feature type="region of interest" description="Disordered" evidence="3">
    <location>
        <begin position="174"/>
        <end position="222"/>
    </location>
</feature>
<evidence type="ECO:0000259" key="4">
    <source>
        <dbReference type="Pfam" id="PF13193"/>
    </source>
</evidence>
<proteinExistence type="predicted"/>
<dbReference type="Gene3D" id="2.30.38.10">
    <property type="entry name" value="Luciferase, Domain 3"/>
    <property type="match status" value="1"/>
</dbReference>
<dbReference type="InterPro" id="IPR025110">
    <property type="entry name" value="AMP-bd_C"/>
</dbReference>
<reference evidence="5" key="1">
    <citation type="journal article" date="2013" name="Proc. Natl. Acad. Sci. U.S.A.">
        <title>Mapping gene clusters within arrayed metagenomic libraries to expand the structural diversity of biomedically relevant natural products.</title>
        <authorList>
            <person name="Owen J.G."/>
            <person name="Reddy B.V."/>
            <person name="Ternei M.A."/>
            <person name="Charlop-Powers Z."/>
            <person name="Calle P.Y."/>
            <person name="Kim J.H."/>
            <person name="Brady S.F."/>
        </authorList>
    </citation>
    <scope>NUCLEOTIDE SEQUENCE</scope>
</reference>
<feature type="region of interest" description="Disordered" evidence="3">
    <location>
        <begin position="234"/>
        <end position="278"/>
    </location>
</feature>
<dbReference type="GO" id="GO:0044550">
    <property type="term" value="P:secondary metabolite biosynthetic process"/>
    <property type="evidence" value="ECO:0007669"/>
    <property type="project" value="TreeGrafter"/>
</dbReference>
<dbReference type="EMBL" id="KF264556">
    <property type="protein sequence ID" value="AGS49831.1"/>
    <property type="molecule type" value="Genomic_DNA"/>
</dbReference>
<dbReference type="GO" id="GO:0005829">
    <property type="term" value="C:cytosol"/>
    <property type="evidence" value="ECO:0007669"/>
    <property type="project" value="TreeGrafter"/>
</dbReference>
<dbReference type="GO" id="GO:0031177">
    <property type="term" value="F:phosphopantetheine binding"/>
    <property type="evidence" value="ECO:0007669"/>
    <property type="project" value="TreeGrafter"/>
</dbReference>
<dbReference type="SUPFAM" id="SSF56801">
    <property type="entry name" value="Acetyl-CoA synthetase-like"/>
    <property type="match status" value="1"/>
</dbReference>
<feature type="domain" description="AMP-binding enzyme C-terminal" evidence="4">
    <location>
        <begin position="93"/>
        <end position="168"/>
    </location>
</feature>
<evidence type="ECO:0000256" key="3">
    <source>
        <dbReference type="SAM" id="MobiDB-lite"/>
    </source>
</evidence>
<keyword evidence="2" id="KW-0597">Phosphoprotein</keyword>
<accession>S5TV19</accession>
<organism evidence="5">
    <name type="scientific">uncultured bacterium esnapd16.2</name>
    <dbReference type="NCBI Taxonomy" id="1366597"/>
    <lineage>
        <taxon>Bacteria</taxon>
        <taxon>environmental samples</taxon>
    </lineage>
</organism>
<evidence type="ECO:0000256" key="2">
    <source>
        <dbReference type="ARBA" id="ARBA00022553"/>
    </source>
</evidence>
<dbReference type="PANTHER" id="PTHR45527:SF1">
    <property type="entry name" value="FATTY ACID SYNTHASE"/>
    <property type="match status" value="1"/>
</dbReference>
<keyword evidence="1" id="KW-0596">Phosphopantetheine</keyword>
<dbReference type="PANTHER" id="PTHR45527">
    <property type="entry name" value="NONRIBOSOMAL PEPTIDE SYNTHETASE"/>
    <property type="match status" value="1"/>
</dbReference>